<accession>A0ABP0EX57</accession>
<evidence type="ECO:0000313" key="1">
    <source>
        <dbReference type="EMBL" id="CAK8672042.1"/>
    </source>
</evidence>
<proteinExistence type="predicted"/>
<dbReference type="Proteomes" id="UP001642483">
    <property type="component" value="Unassembled WGS sequence"/>
</dbReference>
<protein>
    <submittedName>
        <fullName evidence="1">Uncharacterized protein</fullName>
    </submittedName>
</protein>
<reference evidence="1 2" key="1">
    <citation type="submission" date="2024-02" db="EMBL/GenBank/DDBJ databases">
        <authorList>
            <person name="Daric V."/>
            <person name="Darras S."/>
        </authorList>
    </citation>
    <scope>NUCLEOTIDE SEQUENCE [LARGE SCALE GENOMIC DNA]</scope>
</reference>
<name>A0ABP0EX57_CLALP</name>
<dbReference type="EMBL" id="CAWYQH010000001">
    <property type="protein sequence ID" value="CAK8672042.1"/>
    <property type="molecule type" value="Genomic_DNA"/>
</dbReference>
<comment type="caution">
    <text evidence="1">The sequence shown here is derived from an EMBL/GenBank/DDBJ whole genome shotgun (WGS) entry which is preliminary data.</text>
</comment>
<keyword evidence="2" id="KW-1185">Reference proteome</keyword>
<organism evidence="1 2">
    <name type="scientific">Clavelina lepadiformis</name>
    <name type="common">Light-bulb sea squirt</name>
    <name type="synonym">Ascidia lepadiformis</name>
    <dbReference type="NCBI Taxonomy" id="159417"/>
    <lineage>
        <taxon>Eukaryota</taxon>
        <taxon>Metazoa</taxon>
        <taxon>Chordata</taxon>
        <taxon>Tunicata</taxon>
        <taxon>Ascidiacea</taxon>
        <taxon>Aplousobranchia</taxon>
        <taxon>Clavelinidae</taxon>
        <taxon>Clavelina</taxon>
    </lineage>
</organism>
<gene>
    <name evidence="1" type="ORF">CVLEPA_LOCUS1046</name>
</gene>
<evidence type="ECO:0000313" key="2">
    <source>
        <dbReference type="Proteomes" id="UP001642483"/>
    </source>
</evidence>
<sequence length="92" mass="9899">MNRSLSEILPALSLSVSSKLTEWTAGVAAIMENIFVTNSSCGTSSKISSIRWNQRNRSSAELVGCAGRARIGTVMSGPHTRYCLYIGRSTVC</sequence>